<gene>
    <name evidence="1" type="ORF">H2198_002495</name>
</gene>
<comment type="caution">
    <text evidence="1">The sequence shown here is derived from an EMBL/GenBank/DDBJ whole genome shotgun (WGS) entry which is preliminary data.</text>
</comment>
<sequence length="103" mass="11389">MTEAYAREEQNNALLASLHAKSSQLKHITLNIYDNARDQAVLDNTNEAFSSMGTNMKSSMGRLTRMAQQGDKVSVLKLAGIIIVVVLVVWVVGGWILRLIFGR</sequence>
<protein>
    <submittedName>
        <fullName evidence="1">Uncharacterized protein</fullName>
    </submittedName>
</protein>
<organism evidence="1 2">
    <name type="scientific">Neophaeococcomyces mojaviensis</name>
    <dbReference type="NCBI Taxonomy" id="3383035"/>
    <lineage>
        <taxon>Eukaryota</taxon>
        <taxon>Fungi</taxon>
        <taxon>Dikarya</taxon>
        <taxon>Ascomycota</taxon>
        <taxon>Pezizomycotina</taxon>
        <taxon>Eurotiomycetes</taxon>
        <taxon>Chaetothyriomycetidae</taxon>
        <taxon>Chaetothyriales</taxon>
        <taxon>Chaetothyriales incertae sedis</taxon>
        <taxon>Neophaeococcomyces</taxon>
    </lineage>
</organism>
<proteinExistence type="predicted"/>
<dbReference type="Proteomes" id="UP001172386">
    <property type="component" value="Unassembled WGS sequence"/>
</dbReference>
<evidence type="ECO:0000313" key="1">
    <source>
        <dbReference type="EMBL" id="KAJ9660558.1"/>
    </source>
</evidence>
<accession>A0ACC3AE56</accession>
<evidence type="ECO:0000313" key="2">
    <source>
        <dbReference type="Proteomes" id="UP001172386"/>
    </source>
</evidence>
<dbReference type="EMBL" id="JAPDRQ010000030">
    <property type="protein sequence ID" value="KAJ9660558.1"/>
    <property type="molecule type" value="Genomic_DNA"/>
</dbReference>
<keyword evidence="2" id="KW-1185">Reference proteome</keyword>
<reference evidence="1" key="1">
    <citation type="submission" date="2022-10" db="EMBL/GenBank/DDBJ databases">
        <title>Culturing micro-colonial fungi from biological soil crusts in the Mojave desert and describing Neophaeococcomyces mojavensis, and introducing the new genera and species Taxawa tesnikishii.</title>
        <authorList>
            <person name="Kurbessoian T."/>
            <person name="Stajich J.E."/>
        </authorList>
    </citation>
    <scope>NUCLEOTIDE SEQUENCE</scope>
    <source>
        <strain evidence="1">JES_112</strain>
    </source>
</reference>
<name>A0ACC3AE56_9EURO</name>